<dbReference type="VEuPathDB" id="AmoebaDB:FDP41_013086"/>
<dbReference type="OrthoDB" id="10252281at2759"/>
<protein>
    <recommendedName>
        <fullName evidence="6">Glutamine amidotransferase type-2 domain-containing protein</fullName>
    </recommendedName>
</protein>
<dbReference type="Pfam" id="PF13537">
    <property type="entry name" value="GATase_7"/>
    <property type="match status" value="1"/>
</dbReference>
<dbReference type="VEuPathDB" id="AmoebaDB:NfTy_035310"/>
<comment type="caution">
    <text evidence="7">The sequence shown here is derived from an EMBL/GenBank/DDBJ whole genome shotgun (WGS) entry which is preliminary data.</text>
</comment>
<dbReference type="VEuPathDB" id="AmoebaDB:NF0110150"/>
<evidence type="ECO:0000256" key="2">
    <source>
        <dbReference type="ARBA" id="ARBA00022888"/>
    </source>
</evidence>
<dbReference type="Gene3D" id="3.40.50.620">
    <property type="entry name" value="HUPs"/>
    <property type="match status" value="1"/>
</dbReference>
<keyword evidence="1" id="KW-0028">Amino-acid biosynthesis</keyword>
<dbReference type="EMBL" id="VFQX01000017">
    <property type="protein sequence ID" value="KAF0980603.1"/>
    <property type="molecule type" value="Genomic_DNA"/>
</dbReference>
<proteinExistence type="predicted"/>
<evidence type="ECO:0000259" key="6">
    <source>
        <dbReference type="Pfam" id="PF13537"/>
    </source>
</evidence>
<reference evidence="7 8" key="1">
    <citation type="journal article" date="2019" name="Sci. Rep.">
        <title>Nanopore sequencing improves the draft genome of the human pathogenic amoeba Naegleria fowleri.</title>
        <authorList>
            <person name="Liechti N."/>
            <person name="Schurch N."/>
            <person name="Bruggmann R."/>
            <person name="Wittwer M."/>
        </authorList>
    </citation>
    <scope>NUCLEOTIDE SEQUENCE [LARGE SCALE GENOMIC DNA]</scope>
    <source>
        <strain evidence="7 8">ATCC 30894</strain>
    </source>
</reference>
<gene>
    <name evidence="7" type="ORF">FDP41_013086</name>
</gene>
<feature type="region of interest" description="Disordered" evidence="4">
    <location>
        <begin position="73"/>
        <end position="102"/>
    </location>
</feature>
<dbReference type="SUPFAM" id="SSF52402">
    <property type="entry name" value="Adenine nucleotide alpha hydrolases-like"/>
    <property type="match status" value="1"/>
</dbReference>
<feature type="region of interest" description="Disordered" evidence="4">
    <location>
        <begin position="115"/>
        <end position="138"/>
    </location>
</feature>
<keyword evidence="5" id="KW-0732">Signal</keyword>
<evidence type="ECO:0000256" key="1">
    <source>
        <dbReference type="ARBA" id="ARBA00022605"/>
    </source>
</evidence>
<dbReference type="AlphaFoldDB" id="A0A6A5BRB6"/>
<dbReference type="Proteomes" id="UP000444721">
    <property type="component" value="Unassembled WGS sequence"/>
</dbReference>
<evidence type="ECO:0000313" key="8">
    <source>
        <dbReference type="Proteomes" id="UP000444721"/>
    </source>
</evidence>
<feature type="domain" description="Glutamine amidotransferase type-2" evidence="6">
    <location>
        <begin position="202"/>
        <end position="304"/>
    </location>
</feature>
<feature type="compositionally biased region" description="Polar residues" evidence="4">
    <location>
        <begin position="80"/>
        <end position="90"/>
    </location>
</feature>
<dbReference type="PANTHER" id="PTHR45937">
    <property type="entry name" value="ASPARAGINE SYNTHETASE DOMAIN-CONTAINING PROTEIN 1"/>
    <property type="match status" value="1"/>
</dbReference>
<evidence type="ECO:0000256" key="5">
    <source>
        <dbReference type="SAM" id="SignalP"/>
    </source>
</evidence>
<dbReference type="RefSeq" id="XP_044565316.1">
    <property type="nucleotide sequence ID" value="XM_044703677.1"/>
</dbReference>
<dbReference type="GeneID" id="68120301"/>
<dbReference type="Gene3D" id="3.60.20.10">
    <property type="entry name" value="Glutamine Phosphoribosylpyrophosphate, subunit 1, domain 1"/>
    <property type="match status" value="1"/>
</dbReference>
<feature type="region of interest" description="Disordered" evidence="4">
    <location>
        <begin position="17"/>
        <end position="49"/>
    </location>
</feature>
<evidence type="ECO:0000313" key="7">
    <source>
        <dbReference type="EMBL" id="KAF0980603.1"/>
    </source>
</evidence>
<organism evidence="7 8">
    <name type="scientific">Naegleria fowleri</name>
    <name type="common">Brain eating amoeba</name>
    <dbReference type="NCBI Taxonomy" id="5763"/>
    <lineage>
        <taxon>Eukaryota</taxon>
        <taxon>Discoba</taxon>
        <taxon>Heterolobosea</taxon>
        <taxon>Tetramitia</taxon>
        <taxon>Eutetramitia</taxon>
        <taxon>Vahlkampfiidae</taxon>
        <taxon>Naegleria</taxon>
    </lineage>
</organism>
<evidence type="ECO:0000256" key="3">
    <source>
        <dbReference type="ARBA" id="ARBA00022962"/>
    </source>
</evidence>
<name>A0A6A5BRB6_NAEFO</name>
<dbReference type="CDD" id="cd01991">
    <property type="entry name" value="Asn_synthase_B_C"/>
    <property type="match status" value="1"/>
</dbReference>
<dbReference type="OMA" id="SVYESCP"/>
<dbReference type="InterPro" id="IPR029055">
    <property type="entry name" value="Ntn_hydrolases_N"/>
</dbReference>
<dbReference type="InterPro" id="IPR014729">
    <property type="entry name" value="Rossmann-like_a/b/a_fold"/>
</dbReference>
<keyword evidence="8" id="KW-1185">Reference proteome</keyword>
<dbReference type="PANTHER" id="PTHR45937:SF1">
    <property type="entry name" value="ASPARAGINE SYNTHETASE DOMAIN-CONTAINING PROTEIN 1"/>
    <property type="match status" value="1"/>
</dbReference>
<dbReference type="SUPFAM" id="SSF56235">
    <property type="entry name" value="N-terminal nucleophile aminohydrolases (Ntn hydrolases)"/>
    <property type="match status" value="1"/>
</dbReference>
<keyword evidence="3" id="KW-0315">Glutamine amidotransferase</keyword>
<evidence type="ECO:0000256" key="4">
    <source>
        <dbReference type="SAM" id="MobiDB-lite"/>
    </source>
</evidence>
<feature type="signal peptide" evidence="5">
    <location>
        <begin position="1"/>
        <end position="17"/>
    </location>
</feature>
<feature type="compositionally biased region" description="Low complexity" evidence="4">
    <location>
        <begin position="24"/>
        <end position="42"/>
    </location>
</feature>
<dbReference type="InterPro" id="IPR051857">
    <property type="entry name" value="Asn_synthetase_domain"/>
</dbReference>
<dbReference type="InterPro" id="IPR001962">
    <property type="entry name" value="Asn_synthase"/>
</dbReference>
<dbReference type="GO" id="GO:0006529">
    <property type="term" value="P:asparagine biosynthetic process"/>
    <property type="evidence" value="ECO:0007669"/>
    <property type="project" value="UniProtKB-KW"/>
</dbReference>
<accession>A0A6A5BRB6</accession>
<keyword evidence="2" id="KW-0061">Asparagine biosynthesis</keyword>
<dbReference type="InterPro" id="IPR017932">
    <property type="entry name" value="GATase_2_dom"/>
</dbReference>
<feature type="chain" id="PRO_5025332837" description="Glutamine amidotransferase type-2 domain-containing protein" evidence="5">
    <location>
        <begin position="18"/>
        <end position="707"/>
    </location>
</feature>
<sequence>MCGIGARFLFPITSTLASSSSEGTTTKNCCTSDDTSSSTTSTENLHRNEKNNTLSGLEKLHFLLQYGKLQDGSEQDIRENTSSIDSTIEQDLNDDTDDGRNESMDEKMEKIRNIGFQSSIRNNERTPEQMISDASSSSTTITTTTNLELYNLVEEISRAISSRGPDATTDKSLSFGNDMQQQIQVTLIASLLALRGDRPFPQPVSMDHGNNTHWLIWNGEIFGNEYFRECVIEHGNDTICLLSHLVNCSNETEVLNTFANIEGPFGFVYVNTTDNYLLFGRDILGRRSLLYSMNESGNELVISSVACHIPGFSQWRSIGVNGIFKLSLNPNQTLQESLELIEWNEIYSRTQKKPLISDRHLIEPPSTIANASEQESVPLVDSETYEHVVDEFIEHLSKAVQKRVTNIYDNTQGHDESLPKVCILFSGGIDSVILTALTHLNLVDNEKMSIDLLNVSFGTNQQQQSQSADRKQAIEAWEELSQLYPSRNFRLVLIDVDSTELDRHRKTIEKLIYPQNTVIDFNIGSALWFASRGHGYIYNPSSKDSKIVYTSPARVILCGIGSDEQLGGYKKHFKKFKREGWIGLNNEMDMNIKRLWIRNLGRDDRVISDHGRESRNPFLDEPFINFLREQPLWYLADFTNVTSPTNSTDNSASGLLPGDKKILRRAAQKLGLKRSCMYVKRAMQFGSNVAKISYRKQHADTKIDIDY</sequence>
<dbReference type="GO" id="GO:0004066">
    <property type="term" value="F:asparagine synthase (glutamine-hydrolyzing) activity"/>
    <property type="evidence" value="ECO:0007669"/>
    <property type="project" value="InterPro"/>
</dbReference>